<feature type="chain" id="PRO_5015485131" evidence="6">
    <location>
        <begin position="26"/>
        <end position="573"/>
    </location>
</feature>
<keyword evidence="10" id="KW-1185">Reference proteome</keyword>
<dbReference type="InterPro" id="IPR033985">
    <property type="entry name" value="SusD-like_N"/>
</dbReference>
<dbReference type="SUPFAM" id="SSF48452">
    <property type="entry name" value="TPR-like"/>
    <property type="match status" value="1"/>
</dbReference>
<evidence type="ECO:0000256" key="2">
    <source>
        <dbReference type="ARBA" id="ARBA00006275"/>
    </source>
</evidence>
<evidence type="ECO:0000313" key="9">
    <source>
        <dbReference type="EMBL" id="PPK88020.1"/>
    </source>
</evidence>
<feature type="domain" description="RagB/SusD" evidence="7">
    <location>
        <begin position="273"/>
        <end position="572"/>
    </location>
</feature>
<comment type="similarity">
    <text evidence="2">Belongs to the SusD family.</text>
</comment>
<dbReference type="Gene3D" id="1.25.40.390">
    <property type="match status" value="1"/>
</dbReference>
<sequence>MQTRKRLTYILVTFAALGMVFHSCSDDFLEVAPTGSLNESVLSSRAGIDGLLVGAYSQLGGRGNYFAGASNWANGSIQGGDANKGTETGDFTDINELVRYQLTPTSRIPADRWNGLFEGVARSNAAIAIAKNSTDVNVSEEFRTAALAEGRFLRALYYFQLKISYNKAPFISEDLIPEEAVLVPSSELWSEIEADFQFAYENLPTIQDQAGRANKTAAAALLGKTYLYQENWARAKEMFDWVVANGRTANNQAVALVANYGDLFNAAFDNNSESIFAIQAAANTGTVNNANPDFVLNFPHNTGASGPGGCCGFFQPSFDLVNSFRTEGGKPLFDQAYRSDANAIANDFGLTAEDPFTVDPKPVDPRLDHSVGRRGVPYLDWGLFPGRPWIRDQPHGGPYAPKKFIYYQSQENTFSDGTSWTRGYPAVNYVIIRYADVLLMLAEAEIEMGNLSRALELINMIRQRAANSVLPGSPANYQISLYDDLGSQDNARKILQFERKLELSGEGHRFFDLRRWGRLESFIPGYIDYERQYLPVQFGGAQFTSPQDLYYPIPQGQIDLQTLEVLGQNPGYN</sequence>
<evidence type="ECO:0000256" key="6">
    <source>
        <dbReference type="SAM" id="SignalP"/>
    </source>
</evidence>
<feature type="domain" description="SusD-like N-terminal" evidence="8">
    <location>
        <begin position="27"/>
        <end position="227"/>
    </location>
</feature>
<evidence type="ECO:0000256" key="4">
    <source>
        <dbReference type="ARBA" id="ARBA00023136"/>
    </source>
</evidence>
<comment type="subcellular location">
    <subcellularLocation>
        <location evidence="1">Cell outer membrane</location>
    </subcellularLocation>
</comment>
<name>A0A2S6I947_9BACT</name>
<reference evidence="9 10" key="1">
    <citation type="submission" date="2018-02" db="EMBL/GenBank/DDBJ databases">
        <title>Genomic Encyclopedia of Archaeal and Bacterial Type Strains, Phase II (KMG-II): from individual species to whole genera.</title>
        <authorList>
            <person name="Goeker M."/>
        </authorList>
    </citation>
    <scope>NUCLEOTIDE SEQUENCE [LARGE SCALE GENOMIC DNA]</scope>
    <source>
        <strain evidence="9 10">DSM 29526</strain>
    </source>
</reference>
<dbReference type="GO" id="GO:0009279">
    <property type="term" value="C:cell outer membrane"/>
    <property type="evidence" value="ECO:0007669"/>
    <property type="project" value="UniProtKB-SubCell"/>
</dbReference>
<dbReference type="Pfam" id="PF07980">
    <property type="entry name" value="SusD_RagB"/>
    <property type="match status" value="1"/>
</dbReference>
<feature type="signal peptide" evidence="6">
    <location>
        <begin position="1"/>
        <end position="25"/>
    </location>
</feature>
<keyword evidence="5" id="KW-0998">Cell outer membrane</keyword>
<dbReference type="Proteomes" id="UP000237662">
    <property type="component" value="Unassembled WGS sequence"/>
</dbReference>
<evidence type="ECO:0000256" key="5">
    <source>
        <dbReference type="ARBA" id="ARBA00023237"/>
    </source>
</evidence>
<dbReference type="InterPro" id="IPR012944">
    <property type="entry name" value="SusD_RagB_dom"/>
</dbReference>
<dbReference type="InterPro" id="IPR011990">
    <property type="entry name" value="TPR-like_helical_dom_sf"/>
</dbReference>
<evidence type="ECO:0000256" key="3">
    <source>
        <dbReference type="ARBA" id="ARBA00022729"/>
    </source>
</evidence>
<protein>
    <submittedName>
        <fullName evidence="9">Putative outer membrane starch-binding protein</fullName>
    </submittedName>
</protein>
<organism evidence="9 10">
    <name type="scientific">Neolewinella xylanilytica</name>
    <dbReference type="NCBI Taxonomy" id="1514080"/>
    <lineage>
        <taxon>Bacteria</taxon>
        <taxon>Pseudomonadati</taxon>
        <taxon>Bacteroidota</taxon>
        <taxon>Saprospiria</taxon>
        <taxon>Saprospirales</taxon>
        <taxon>Lewinellaceae</taxon>
        <taxon>Neolewinella</taxon>
    </lineage>
</organism>
<dbReference type="OrthoDB" id="5694214at2"/>
<evidence type="ECO:0000259" key="8">
    <source>
        <dbReference type="Pfam" id="PF14322"/>
    </source>
</evidence>
<dbReference type="RefSeq" id="WP_104418597.1">
    <property type="nucleotide sequence ID" value="NZ_PTJC01000005.1"/>
</dbReference>
<evidence type="ECO:0000259" key="7">
    <source>
        <dbReference type="Pfam" id="PF07980"/>
    </source>
</evidence>
<keyword evidence="4" id="KW-0472">Membrane</keyword>
<accession>A0A2S6I947</accession>
<dbReference type="EMBL" id="PTJC01000005">
    <property type="protein sequence ID" value="PPK88020.1"/>
    <property type="molecule type" value="Genomic_DNA"/>
</dbReference>
<gene>
    <name evidence="9" type="ORF">CLV84_0983</name>
</gene>
<dbReference type="Pfam" id="PF14322">
    <property type="entry name" value="SusD-like_3"/>
    <property type="match status" value="1"/>
</dbReference>
<evidence type="ECO:0000256" key="1">
    <source>
        <dbReference type="ARBA" id="ARBA00004442"/>
    </source>
</evidence>
<dbReference type="AlphaFoldDB" id="A0A2S6I947"/>
<proteinExistence type="inferred from homology"/>
<comment type="caution">
    <text evidence="9">The sequence shown here is derived from an EMBL/GenBank/DDBJ whole genome shotgun (WGS) entry which is preliminary data.</text>
</comment>
<evidence type="ECO:0000313" key="10">
    <source>
        <dbReference type="Proteomes" id="UP000237662"/>
    </source>
</evidence>
<keyword evidence="3 6" id="KW-0732">Signal</keyword>